<keyword evidence="7 9" id="KW-0456">Lyase</keyword>
<evidence type="ECO:0000313" key="10">
    <source>
        <dbReference type="Proteomes" id="UP000622707"/>
    </source>
</evidence>
<dbReference type="CDD" id="cd01577">
    <property type="entry name" value="IPMI_Swivel"/>
    <property type="match status" value="1"/>
</dbReference>
<evidence type="ECO:0000256" key="7">
    <source>
        <dbReference type="ARBA" id="ARBA00023239"/>
    </source>
</evidence>
<dbReference type="InterPro" id="IPR000573">
    <property type="entry name" value="AconitaseA/IPMdHydase_ssu_swvl"/>
</dbReference>
<dbReference type="InterPro" id="IPR050075">
    <property type="entry name" value="LeuD"/>
</dbReference>
<accession>A0ABS1JK60</accession>
<comment type="function">
    <text evidence="2">Catalyzes the isomerization between 2-isopropylmalate and 3-isopropylmalate, via the formation of 2-isopropylmaleate.</text>
</comment>
<dbReference type="NCBIfam" id="TIGR02087">
    <property type="entry name" value="LEUD_arch"/>
    <property type="match status" value="1"/>
</dbReference>
<organism evidence="9 10">
    <name type="scientific">Ramlibacter alkalitolerans</name>
    <dbReference type="NCBI Taxonomy" id="2039631"/>
    <lineage>
        <taxon>Bacteria</taxon>
        <taxon>Pseudomonadati</taxon>
        <taxon>Pseudomonadota</taxon>
        <taxon>Betaproteobacteria</taxon>
        <taxon>Burkholderiales</taxon>
        <taxon>Comamonadaceae</taxon>
        <taxon>Ramlibacter</taxon>
    </lineage>
</organism>
<evidence type="ECO:0000256" key="3">
    <source>
        <dbReference type="ARBA" id="ARBA00004729"/>
    </source>
</evidence>
<dbReference type="Proteomes" id="UP000622707">
    <property type="component" value="Unassembled WGS sequence"/>
</dbReference>
<evidence type="ECO:0000256" key="4">
    <source>
        <dbReference type="ARBA" id="ARBA00009869"/>
    </source>
</evidence>
<comment type="catalytic activity">
    <reaction evidence="1">
        <text>(2R,3S)-3-isopropylmalate = (2S)-2-isopropylmalate</text>
        <dbReference type="Rhea" id="RHEA:32287"/>
        <dbReference type="ChEBI" id="CHEBI:1178"/>
        <dbReference type="ChEBI" id="CHEBI:35121"/>
        <dbReference type="EC" id="4.2.1.33"/>
    </reaction>
</comment>
<dbReference type="Gene3D" id="3.20.19.10">
    <property type="entry name" value="Aconitase, domain 4"/>
    <property type="match status" value="1"/>
</dbReference>
<feature type="domain" description="Aconitase A/isopropylmalate dehydratase small subunit swivel" evidence="8">
    <location>
        <begin position="55"/>
        <end position="101"/>
    </location>
</feature>
<comment type="similarity">
    <text evidence="4">Belongs to the LeuD family. LeuD type 2 subfamily.</text>
</comment>
<dbReference type="EC" id="4.2.1.33" evidence="6"/>
<evidence type="ECO:0000313" key="9">
    <source>
        <dbReference type="EMBL" id="MBL0424571.1"/>
    </source>
</evidence>
<dbReference type="GO" id="GO:0003861">
    <property type="term" value="F:3-isopropylmalate dehydratase activity"/>
    <property type="evidence" value="ECO:0007669"/>
    <property type="project" value="UniProtKB-EC"/>
</dbReference>
<proteinExistence type="inferred from homology"/>
<gene>
    <name evidence="9" type="primary">leuD</name>
    <name evidence="9" type="ORF">JI746_05555</name>
</gene>
<evidence type="ECO:0000256" key="6">
    <source>
        <dbReference type="ARBA" id="ARBA00011998"/>
    </source>
</evidence>
<dbReference type="Pfam" id="PF00694">
    <property type="entry name" value="Aconitase_C"/>
    <property type="match status" value="1"/>
</dbReference>
<dbReference type="EMBL" id="JAEQND010000003">
    <property type="protein sequence ID" value="MBL0424571.1"/>
    <property type="molecule type" value="Genomic_DNA"/>
</dbReference>
<comment type="caution">
    <text evidence="9">The sequence shown here is derived from an EMBL/GenBank/DDBJ whole genome shotgun (WGS) entry which is preliminary data.</text>
</comment>
<comment type="subunit">
    <text evidence="5">Heterodimer of LeuC and LeuD.</text>
</comment>
<evidence type="ECO:0000256" key="5">
    <source>
        <dbReference type="ARBA" id="ARBA00011271"/>
    </source>
</evidence>
<comment type="pathway">
    <text evidence="3">Amino-acid biosynthesis; L-leucine biosynthesis; L-leucine from 3-methyl-2-oxobutanoate: step 2/4.</text>
</comment>
<dbReference type="PANTHER" id="PTHR43345">
    <property type="entry name" value="3-ISOPROPYLMALATE DEHYDRATASE SMALL SUBUNIT 2-RELATED-RELATED"/>
    <property type="match status" value="1"/>
</dbReference>
<dbReference type="InterPro" id="IPR015928">
    <property type="entry name" value="Aconitase/3IPM_dehydase_swvl"/>
</dbReference>
<evidence type="ECO:0000259" key="8">
    <source>
        <dbReference type="Pfam" id="PF00694"/>
    </source>
</evidence>
<sequence>MVQFEGTATVLGDDVDTDIIFPARYLAVLRPQDQARHLFEPLGEAVREQVMAGGVIAAGWNFGCGSSREHAVTAMLGAGVRLVVAKSFSRIFFRNAVNNGLAVVMNEELAGAVRDGDAVQVDLRAGQARVAGAGHAFPPLPGPVLEILAAGGLWAAKTGMTGANA</sequence>
<dbReference type="InterPro" id="IPR033940">
    <property type="entry name" value="IPMI_Swivel"/>
</dbReference>
<dbReference type="InterPro" id="IPR011827">
    <property type="entry name" value="LeuD_type2/HacB/DmdB"/>
</dbReference>
<dbReference type="SUPFAM" id="SSF52016">
    <property type="entry name" value="LeuD/IlvD-like"/>
    <property type="match status" value="1"/>
</dbReference>
<dbReference type="RefSeq" id="WP_201687822.1">
    <property type="nucleotide sequence ID" value="NZ_JAEQND010000003.1"/>
</dbReference>
<evidence type="ECO:0000256" key="1">
    <source>
        <dbReference type="ARBA" id="ARBA00000491"/>
    </source>
</evidence>
<dbReference type="PANTHER" id="PTHR43345:SF2">
    <property type="entry name" value="3-ISOPROPYLMALATE DEHYDRATASE SMALL SUBUNIT 1"/>
    <property type="match status" value="1"/>
</dbReference>
<protein>
    <recommendedName>
        <fullName evidence="6">3-isopropylmalate dehydratase</fullName>
        <ecNumber evidence="6">4.2.1.33</ecNumber>
    </recommendedName>
</protein>
<name>A0ABS1JK60_9BURK</name>
<reference evidence="9 10" key="1">
    <citation type="journal article" date="2017" name="Int. J. Syst. Evol. Microbiol.">
        <title>Ramlibacter alkalitolerans sp. nov., alkali-tolerant bacterium isolated from soil of ginseng.</title>
        <authorList>
            <person name="Lee D.H."/>
            <person name="Cha C.J."/>
        </authorList>
    </citation>
    <scope>NUCLEOTIDE SEQUENCE [LARGE SCALE GENOMIC DNA]</scope>
    <source>
        <strain evidence="9 10">KACC 19305</strain>
    </source>
</reference>
<keyword evidence="10" id="KW-1185">Reference proteome</keyword>
<evidence type="ECO:0000256" key="2">
    <source>
        <dbReference type="ARBA" id="ARBA00002695"/>
    </source>
</evidence>